<gene>
    <name evidence="3" type="ordered locus">MTES_3214</name>
</gene>
<dbReference type="STRING" id="979556.MTES_3214"/>
<name>E8NCU8_MICTS</name>
<dbReference type="AlphaFoldDB" id="E8NCU8"/>
<dbReference type="KEGG" id="mts:MTES_3214"/>
<reference key="2">
    <citation type="submission" date="2011-02" db="EMBL/GenBank/DDBJ databases">
        <title>Genome sequence of Microbacterium testaceum StLB037.</title>
        <authorList>
            <person name="Morohoshi T."/>
            <person name="Wang W.Z."/>
            <person name="Someya N."/>
            <person name="Ikeda T."/>
        </authorList>
    </citation>
    <scope>NUCLEOTIDE SEQUENCE</scope>
    <source>
        <strain>StLB037</strain>
    </source>
</reference>
<dbReference type="HOGENOM" id="CLU_1794313_0_0_11"/>
<evidence type="ECO:0000256" key="1">
    <source>
        <dbReference type="SAM" id="MobiDB-lite"/>
    </source>
</evidence>
<dbReference type="Proteomes" id="UP000008975">
    <property type="component" value="Chromosome"/>
</dbReference>
<feature type="region of interest" description="Disordered" evidence="1">
    <location>
        <begin position="29"/>
        <end position="60"/>
    </location>
</feature>
<evidence type="ECO:0000256" key="2">
    <source>
        <dbReference type="SAM" id="SignalP"/>
    </source>
</evidence>
<feature type="compositionally biased region" description="Low complexity" evidence="1">
    <location>
        <begin position="29"/>
        <end position="41"/>
    </location>
</feature>
<proteinExistence type="predicted"/>
<dbReference type="RefSeq" id="WP_013586300.1">
    <property type="nucleotide sequence ID" value="NC_015125.1"/>
</dbReference>
<protein>
    <submittedName>
        <fullName evidence="3">ABC-type metal ion transport system, periplasmic component/surface adhesin</fullName>
    </submittedName>
</protein>
<keyword evidence="2" id="KW-0732">Signal</keyword>
<evidence type="ECO:0000313" key="3">
    <source>
        <dbReference type="EMBL" id="BAJ76178.1"/>
    </source>
</evidence>
<accession>E8NCU8</accession>
<dbReference type="PROSITE" id="PS51257">
    <property type="entry name" value="PROKAR_LIPOPROTEIN"/>
    <property type="match status" value="1"/>
</dbReference>
<dbReference type="EMBL" id="AP012052">
    <property type="protein sequence ID" value="BAJ76178.1"/>
    <property type="molecule type" value="Genomic_DNA"/>
</dbReference>
<evidence type="ECO:0000313" key="4">
    <source>
        <dbReference type="Proteomes" id="UP000008975"/>
    </source>
</evidence>
<reference evidence="3 4" key="1">
    <citation type="journal article" date="2011" name="J. Bacteriol.">
        <title>Genome sequence of Microbacterium testaceum StLB037, an N-acylhomoserine lactone-degrading bacterium isolated from potato leaves.</title>
        <authorList>
            <person name="Morohoshi T."/>
            <person name="Wang W.-Z."/>
            <person name="Someya N."/>
            <person name="Ikeda T."/>
        </authorList>
    </citation>
    <scope>NUCLEOTIDE SEQUENCE [LARGE SCALE GENOMIC DNA]</scope>
    <source>
        <strain evidence="3 4">StLB037</strain>
    </source>
</reference>
<dbReference type="OrthoDB" id="5075047at2"/>
<sequence>MKRSSFIVAGALAAALLLAGCSPAADSSSSGGADIGSSSSAVKPGASASAQALPPTLVSPGDLDGRDVTVIVGTSLVIAAPDGTDAEWTGTTADRTIAEFSAGGASEGATFHPGYIARATGTTDATLTGPDGKNISFRISVVAP</sequence>
<feature type="signal peptide" evidence="2">
    <location>
        <begin position="1"/>
        <end position="24"/>
    </location>
</feature>
<organism evidence="3 4">
    <name type="scientific">Microbacterium testaceum (strain StLB037)</name>
    <dbReference type="NCBI Taxonomy" id="979556"/>
    <lineage>
        <taxon>Bacteria</taxon>
        <taxon>Bacillati</taxon>
        <taxon>Actinomycetota</taxon>
        <taxon>Actinomycetes</taxon>
        <taxon>Micrococcales</taxon>
        <taxon>Microbacteriaceae</taxon>
        <taxon>Microbacterium</taxon>
    </lineage>
</organism>
<feature type="chain" id="PRO_5003228454" evidence="2">
    <location>
        <begin position="25"/>
        <end position="144"/>
    </location>
</feature>